<dbReference type="EMBL" id="MLAK01000502">
    <property type="protein sequence ID" value="OHT13620.1"/>
    <property type="molecule type" value="Genomic_DNA"/>
</dbReference>
<reference evidence="2" key="1">
    <citation type="submission" date="2016-10" db="EMBL/GenBank/DDBJ databases">
        <authorList>
            <person name="Benchimol M."/>
            <person name="Almeida L.G."/>
            <person name="Vasconcelos A.T."/>
            <person name="Perreira-Neves A."/>
            <person name="Rosa I.A."/>
            <person name="Tasca T."/>
            <person name="Bogo M.R."/>
            <person name="de Souza W."/>
        </authorList>
    </citation>
    <scope>NUCLEOTIDE SEQUENCE [LARGE SCALE GENOMIC DNA]</scope>
    <source>
        <strain evidence="2">K</strain>
    </source>
</reference>
<evidence type="ECO:0000256" key="1">
    <source>
        <dbReference type="SAM" id="Coils"/>
    </source>
</evidence>
<evidence type="ECO:0000313" key="3">
    <source>
        <dbReference type="Proteomes" id="UP000179807"/>
    </source>
</evidence>
<evidence type="ECO:0000313" key="2">
    <source>
        <dbReference type="EMBL" id="OHT13620.1"/>
    </source>
</evidence>
<keyword evidence="1" id="KW-0175">Coiled coil</keyword>
<dbReference type="GeneID" id="94833520"/>
<protein>
    <submittedName>
        <fullName evidence="2">Uncharacterized protein</fullName>
    </submittedName>
</protein>
<proteinExistence type="predicted"/>
<sequence length="515" mass="60196">MRIYAFKKWLISSPFIFFSRQIYIRFFSLLPHQMLHQDEQITCKRCYELQHEFEILQEKEEKLRNKLKSLEEQVHDLQLKNSLLEEENKFLKAAQIPKKEEIKTDDNSKKVVAVLNDFDDLFESQGSQISHLIEDREKLVILSFTAISLLSKQEATINRFKVATQKLISYISQSGETATAAAKEFSFLGIDISKELDFLQRHFLITKVVSSAQGNIISDQEIIDIVNDLNKSPNDPKVIKNILNFVTSQIEEKENLRTQISKEEALKEASFTTVNKIISQLHVNRKKMKNEDKTQNYILTKNENNTISEETLEEAVIEIKKLRRAARNANEFLFVIHEMVNILTKFAGKHSNDANVHCCIKRLKRWQEYPESKINLCQEINFLLQSLNKMKTSEFLNLGYNDNLESNQNVNHENLNLKILKNENYDYRDDSSSVSVESLVQKIENERQQINNYQEIEDQIAELSETVTGLKNELNRIDSERKEFISKKLKGQISQNTSWQKICTYLLKRIRAHSH</sequence>
<feature type="coiled-coil region" evidence="1">
    <location>
        <begin position="46"/>
        <end position="94"/>
    </location>
</feature>
<name>A0A1J4KV46_9EUKA</name>
<keyword evidence="3" id="KW-1185">Reference proteome</keyword>
<organism evidence="2 3">
    <name type="scientific">Tritrichomonas foetus</name>
    <dbReference type="NCBI Taxonomy" id="1144522"/>
    <lineage>
        <taxon>Eukaryota</taxon>
        <taxon>Metamonada</taxon>
        <taxon>Parabasalia</taxon>
        <taxon>Tritrichomonadida</taxon>
        <taxon>Tritrichomonadidae</taxon>
        <taxon>Tritrichomonas</taxon>
    </lineage>
</organism>
<feature type="coiled-coil region" evidence="1">
    <location>
        <begin position="305"/>
        <end position="332"/>
    </location>
</feature>
<feature type="coiled-coil region" evidence="1">
    <location>
        <begin position="436"/>
        <end position="480"/>
    </location>
</feature>
<comment type="caution">
    <text evidence="2">The sequence shown here is derived from an EMBL/GenBank/DDBJ whole genome shotgun (WGS) entry which is preliminary data.</text>
</comment>
<dbReference type="Proteomes" id="UP000179807">
    <property type="component" value="Unassembled WGS sequence"/>
</dbReference>
<gene>
    <name evidence="2" type="ORF">TRFO_16165</name>
</gene>
<dbReference type="VEuPathDB" id="TrichDB:TRFO_16165"/>
<dbReference type="RefSeq" id="XP_068366756.1">
    <property type="nucleotide sequence ID" value="XM_068498816.1"/>
</dbReference>
<dbReference type="AlphaFoldDB" id="A0A1J4KV46"/>
<accession>A0A1J4KV46</accession>